<proteinExistence type="inferred from homology"/>
<sequence>MISLPIPYKIYTLFFLTLGIFLLSGCLTRKNALPPDRVMTAPRTKKVPGNTILTDASSAPKDVRTAGRLIDSYAQVLGVRPHELQNTTLYAYIDEWMGIPHRPGGADKRGLDCSAFVGMVMRDVYGKSVPRISREMAAQIKRKYERQLQEGDLVFFSFGRRDIDHVGIYLHNNKFVHVSTSKGVIISDLHDTWYYKYFKRAGSVR</sequence>
<name>A0A1T5AWB5_9SPHI</name>
<accession>A0A1T5AWB5</accession>
<reference evidence="7 8" key="1">
    <citation type="submission" date="2017-02" db="EMBL/GenBank/DDBJ databases">
        <authorList>
            <person name="Peterson S.W."/>
        </authorList>
    </citation>
    <scope>NUCLEOTIDE SEQUENCE [LARGE SCALE GENOMIC DNA]</scope>
    <source>
        <strain evidence="7 8">DSM 22899</strain>
    </source>
</reference>
<dbReference type="InterPro" id="IPR052062">
    <property type="entry name" value="Murein_DD/LD_carboxypeptidase"/>
</dbReference>
<keyword evidence="4" id="KW-0378">Hydrolase</keyword>
<dbReference type="InterPro" id="IPR000064">
    <property type="entry name" value="NLP_P60_dom"/>
</dbReference>
<keyword evidence="2" id="KW-0645">Protease</keyword>
<protein>
    <submittedName>
        <fullName evidence="7">Lipoprotein Spr</fullName>
    </submittedName>
</protein>
<feature type="domain" description="NlpC/P60" evidence="6">
    <location>
        <begin position="83"/>
        <end position="205"/>
    </location>
</feature>
<dbReference type="InterPro" id="IPR038765">
    <property type="entry name" value="Papain-like_cys_pep_sf"/>
</dbReference>
<keyword evidence="8" id="KW-1185">Reference proteome</keyword>
<evidence type="ECO:0000256" key="4">
    <source>
        <dbReference type="ARBA" id="ARBA00022801"/>
    </source>
</evidence>
<dbReference type="PANTHER" id="PTHR47360">
    <property type="entry name" value="MUREIN DD-ENDOPEPTIDASE MEPS/MUREIN LD-CARBOXYPEPTIDASE"/>
    <property type="match status" value="1"/>
</dbReference>
<evidence type="ECO:0000256" key="5">
    <source>
        <dbReference type="ARBA" id="ARBA00022807"/>
    </source>
</evidence>
<dbReference type="Pfam" id="PF00877">
    <property type="entry name" value="NLPC_P60"/>
    <property type="match status" value="1"/>
</dbReference>
<evidence type="ECO:0000256" key="2">
    <source>
        <dbReference type="ARBA" id="ARBA00022670"/>
    </source>
</evidence>
<evidence type="ECO:0000259" key="6">
    <source>
        <dbReference type="PROSITE" id="PS51935"/>
    </source>
</evidence>
<dbReference type="EMBL" id="FUYS01000002">
    <property type="protein sequence ID" value="SKB39274.1"/>
    <property type="molecule type" value="Genomic_DNA"/>
</dbReference>
<organism evidence="7 8">
    <name type="scientific">Parapedobacter luteus</name>
    <dbReference type="NCBI Taxonomy" id="623280"/>
    <lineage>
        <taxon>Bacteria</taxon>
        <taxon>Pseudomonadati</taxon>
        <taxon>Bacteroidota</taxon>
        <taxon>Sphingobacteriia</taxon>
        <taxon>Sphingobacteriales</taxon>
        <taxon>Sphingobacteriaceae</taxon>
        <taxon>Parapedobacter</taxon>
    </lineage>
</organism>
<dbReference type="Gene3D" id="3.90.1720.10">
    <property type="entry name" value="endopeptidase domain like (from Nostoc punctiforme)"/>
    <property type="match status" value="1"/>
</dbReference>
<evidence type="ECO:0000313" key="8">
    <source>
        <dbReference type="Proteomes" id="UP000190541"/>
    </source>
</evidence>
<dbReference type="SUPFAM" id="SSF54001">
    <property type="entry name" value="Cysteine proteinases"/>
    <property type="match status" value="1"/>
</dbReference>
<dbReference type="STRING" id="623280.SAMN05660226_01114"/>
<dbReference type="AlphaFoldDB" id="A0A1T5AWB5"/>
<evidence type="ECO:0000256" key="3">
    <source>
        <dbReference type="ARBA" id="ARBA00022729"/>
    </source>
</evidence>
<gene>
    <name evidence="7" type="ORF">SAMN05660226_01114</name>
</gene>
<dbReference type="Proteomes" id="UP000190541">
    <property type="component" value="Unassembled WGS sequence"/>
</dbReference>
<dbReference type="GO" id="GO:0006508">
    <property type="term" value="P:proteolysis"/>
    <property type="evidence" value="ECO:0007669"/>
    <property type="project" value="UniProtKB-KW"/>
</dbReference>
<evidence type="ECO:0000256" key="1">
    <source>
        <dbReference type="ARBA" id="ARBA00007074"/>
    </source>
</evidence>
<dbReference type="GO" id="GO:0008234">
    <property type="term" value="F:cysteine-type peptidase activity"/>
    <property type="evidence" value="ECO:0007669"/>
    <property type="project" value="UniProtKB-KW"/>
</dbReference>
<keyword evidence="7" id="KW-0449">Lipoprotein</keyword>
<keyword evidence="3" id="KW-0732">Signal</keyword>
<dbReference type="RefSeq" id="WP_245826840.1">
    <property type="nucleotide sequence ID" value="NZ_FUYS01000002.1"/>
</dbReference>
<comment type="similarity">
    <text evidence="1">Belongs to the peptidase C40 family.</text>
</comment>
<dbReference type="PANTHER" id="PTHR47360:SF1">
    <property type="entry name" value="ENDOPEPTIDASE NLPC-RELATED"/>
    <property type="match status" value="1"/>
</dbReference>
<keyword evidence="5" id="KW-0788">Thiol protease</keyword>
<dbReference type="PROSITE" id="PS51935">
    <property type="entry name" value="NLPC_P60"/>
    <property type="match status" value="1"/>
</dbReference>
<evidence type="ECO:0000313" key="7">
    <source>
        <dbReference type="EMBL" id="SKB39274.1"/>
    </source>
</evidence>